<accession>A0A1H1UJJ3</accession>
<name>A0A1H1UJJ3_9MICO</name>
<dbReference type="EMBL" id="LT629770">
    <property type="protein sequence ID" value="SDS72658.1"/>
    <property type="molecule type" value="Genomic_DNA"/>
</dbReference>
<dbReference type="InterPro" id="IPR036689">
    <property type="entry name" value="ESAT-6-like_sf"/>
</dbReference>
<feature type="coiled-coil region" evidence="1">
    <location>
        <begin position="140"/>
        <end position="167"/>
    </location>
</feature>
<evidence type="ECO:0000313" key="2">
    <source>
        <dbReference type="EMBL" id="SDS72658.1"/>
    </source>
</evidence>
<dbReference type="AlphaFoldDB" id="A0A1H1UJJ3"/>
<dbReference type="SUPFAM" id="SSF140453">
    <property type="entry name" value="EsxAB dimer-like"/>
    <property type="match status" value="1"/>
</dbReference>
<dbReference type="InterPro" id="IPR038332">
    <property type="entry name" value="PPE_sf"/>
</dbReference>
<evidence type="ECO:0000256" key="1">
    <source>
        <dbReference type="SAM" id="Coils"/>
    </source>
</evidence>
<organism evidence="2 3">
    <name type="scientific">Microbacterium paraoxydans</name>
    <dbReference type="NCBI Taxonomy" id="199592"/>
    <lineage>
        <taxon>Bacteria</taxon>
        <taxon>Bacillati</taxon>
        <taxon>Actinomycetota</taxon>
        <taxon>Actinomycetes</taxon>
        <taxon>Micrococcales</taxon>
        <taxon>Microbacteriaceae</taxon>
        <taxon>Microbacterium</taxon>
    </lineage>
</organism>
<protein>
    <submittedName>
        <fullName evidence="2">Uncharacterized protein</fullName>
    </submittedName>
</protein>
<evidence type="ECO:0000313" key="3">
    <source>
        <dbReference type="Proteomes" id="UP000182126"/>
    </source>
</evidence>
<dbReference type="Proteomes" id="UP000182126">
    <property type="component" value="Chromosome I"/>
</dbReference>
<sequence>MPNWTRFDPGAGDLTACDRAKQWTDSQASGLADARSAVSAILRDLDDIWAGESADAFRARILEFHDRLEASEEAMRIAGKGILAYADTVAEIARRAAPLKHRLEAAEHILNGVHSETLFGTDPEGLARRFAAEQQATIDAQDAADELARLADAREKADQVLAALLARTASEAWGALDCTASPSGKSPRELANGRVGDLLSDFLSGRDGASGVVLGPDDPFVATLMHSDHINGARTEVVDALRSGRLVEGGIPLYYDRVISDNPWVLVQDGFNVFTSGVPSSLLGGQNLPESFLGSYELEVHAGESQPDGGVAVTYIINNDTTIDSATRIPGTGGAHVPLVEAAMTSAYASHGEFAPQHQTIVWTETVYS</sequence>
<dbReference type="RefSeq" id="WP_060922244.1">
    <property type="nucleotide sequence ID" value="NZ_CBDRLI010000011.1"/>
</dbReference>
<dbReference type="GeneID" id="36299095"/>
<keyword evidence="1" id="KW-0175">Coiled coil</keyword>
<gene>
    <name evidence="2" type="ORF">SAMN04489809_2522</name>
</gene>
<dbReference type="Gene3D" id="1.20.1260.20">
    <property type="entry name" value="PPE superfamily"/>
    <property type="match status" value="1"/>
</dbReference>
<proteinExistence type="predicted"/>
<reference evidence="2 3" key="1">
    <citation type="submission" date="2016-10" db="EMBL/GenBank/DDBJ databases">
        <authorList>
            <person name="de Groot N.N."/>
        </authorList>
    </citation>
    <scope>NUCLEOTIDE SEQUENCE [LARGE SCALE GENOMIC DNA]</scope>
    <source>
        <strain evidence="2 3">DSM 15019</strain>
    </source>
</reference>